<organism evidence="1 2">
    <name type="scientific">Allacma fusca</name>
    <dbReference type="NCBI Taxonomy" id="39272"/>
    <lineage>
        <taxon>Eukaryota</taxon>
        <taxon>Metazoa</taxon>
        <taxon>Ecdysozoa</taxon>
        <taxon>Arthropoda</taxon>
        <taxon>Hexapoda</taxon>
        <taxon>Collembola</taxon>
        <taxon>Symphypleona</taxon>
        <taxon>Sminthuridae</taxon>
        <taxon>Allacma</taxon>
    </lineage>
</organism>
<protein>
    <submittedName>
        <fullName evidence="1">Uncharacterized protein</fullName>
    </submittedName>
</protein>
<accession>A0A8J2KGP3</accession>
<sequence length="68" mass="7819">MKYLDTCCEECARFVQQKQASSDAVVVLRSRRIQFLFSCLLPSSFSTENESLCLVKSDLFSTRFITLK</sequence>
<evidence type="ECO:0000313" key="1">
    <source>
        <dbReference type="EMBL" id="CAG7734874.1"/>
    </source>
</evidence>
<proteinExistence type="predicted"/>
<keyword evidence="2" id="KW-1185">Reference proteome</keyword>
<name>A0A8J2KGP3_9HEXA</name>
<comment type="caution">
    <text evidence="1">The sequence shown here is derived from an EMBL/GenBank/DDBJ whole genome shotgun (WGS) entry which is preliminary data.</text>
</comment>
<dbReference type="Proteomes" id="UP000708208">
    <property type="component" value="Unassembled WGS sequence"/>
</dbReference>
<reference evidence="1" key="1">
    <citation type="submission" date="2021-06" db="EMBL/GenBank/DDBJ databases">
        <authorList>
            <person name="Hodson N. C."/>
            <person name="Mongue J. A."/>
            <person name="Jaron S. K."/>
        </authorList>
    </citation>
    <scope>NUCLEOTIDE SEQUENCE</scope>
</reference>
<gene>
    <name evidence="1" type="ORF">AFUS01_LOCUS23237</name>
</gene>
<dbReference type="AlphaFoldDB" id="A0A8J2KGP3"/>
<dbReference type="EMBL" id="CAJVCH010278025">
    <property type="protein sequence ID" value="CAG7734874.1"/>
    <property type="molecule type" value="Genomic_DNA"/>
</dbReference>
<evidence type="ECO:0000313" key="2">
    <source>
        <dbReference type="Proteomes" id="UP000708208"/>
    </source>
</evidence>